<protein>
    <submittedName>
        <fullName evidence="1">Site-specific integrase</fullName>
    </submittedName>
</protein>
<sequence length="317" mass="36698">MIIKSSLSFNQLILMFLEELDIKESSRKNYRTTLRVFTRWLVTSKVDVRSPTRANIIAYKSYLKSLNLAATTLDNYLSSVRQLFAWMERRGFYENIAAGVHSPKRYKGFRKEYLQEKEVCHLLRSIKLYRVIDYRDLAIISLMVTMGLRSIEVCRLDVEDVQMGYDGFKLRVWGKGRDEKDRIIGCVPEFVMDYLNDYLLQRNHTGCSPLFVTHKNKRLNTMALSRIIKKRLEAAQLKRPGVTMHSFRHTAGITAIRHGADLQAVKEMLGHSSIDTTMIYLSAIEREKALSNSAIQTLGDTFNLRAKKRQEIAYSIP</sequence>
<name>A0AC61NI42_9BACT</name>
<dbReference type="EMBL" id="CP081303">
    <property type="protein sequence ID" value="QZE15366.1"/>
    <property type="molecule type" value="Genomic_DNA"/>
</dbReference>
<accession>A0AC61NI42</accession>
<dbReference type="Proteomes" id="UP000826212">
    <property type="component" value="Chromosome"/>
</dbReference>
<gene>
    <name evidence="1" type="ORF">K4L44_05905</name>
</gene>
<reference evidence="1" key="1">
    <citation type="submission" date="2021-08" db="EMBL/GenBank/DDBJ databases">
        <title>Novel anaerobic bacterium isolated from sea squirt in East Sea, Republic of Korea.</title>
        <authorList>
            <person name="Nguyen T.H."/>
            <person name="Li Z."/>
            <person name="Lee Y.-J."/>
            <person name="Ko J."/>
            <person name="Kim S.-G."/>
        </authorList>
    </citation>
    <scope>NUCLEOTIDE SEQUENCE</scope>
    <source>
        <strain evidence="1">KCTC 25031</strain>
    </source>
</reference>
<proteinExistence type="predicted"/>
<evidence type="ECO:0000313" key="1">
    <source>
        <dbReference type="EMBL" id="QZE15366.1"/>
    </source>
</evidence>
<keyword evidence="2" id="KW-1185">Reference proteome</keyword>
<organism evidence="1 2">
    <name type="scientific">Halosquirtibacter laminarini</name>
    <dbReference type="NCBI Taxonomy" id="3374600"/>
    <lineage>
        <taxon>Bacteria</taxon>
        <taxon>Pseudomonadati</taxon>
        <taxon>Bacteroidota</taxon>
        <taxon>Bacteroidia</taxon>
        <taxon>Marinilabiliales</taxon>
        <taxon>Prolixibacteraceae</taxon>
        <taxon>Halosquirtibacter</taxon>
    </lineage>
</organism>
<evidence type="ECO:0000313" key="2">
    <source>
        <dbReference type="Proteomes" id="UP000826212"/>
    </source>
</evidence>